<keyword evidence="1" id="KW-0472">Membrane</keyword>
<organism evidence="2 3">
    <name type="scientific">Anaerococcus lactolyticus S7-1-13</name>
    <dbReference type="NCBI Taxonomy" id="1284686"/>
    <lineage>
        <taxon>Bacteria</taxon>
        <taxon>Bacillati</taxon>
        <taxon>Bacillota</taxon>
        <taxon>Tissierellia</taxon>
        <taxon>Tissierellales</taxon>
        <taxon>Peptoniphilaceae</taxon>
        <taxon>Anaerococcus</taxon>
    </lineage>
</organism>
<evidence type="ECO:0000313" key="2">
    <source>
        <dbReference type="EMBL" id="KGF04299.1"/>
    </source>
</evidence>
<dbReference type="AlphaFoldDB" id="A0A095Z798"/>
<keyword evidence="1" id="KW-1133">Transmembrane helix</keyword>
<proteinExistence type="predicted"/>
<keyword evidence="1" id="KW-0812">Transmembrane</keyword>
<sequence length="115" mass="12806">MDIKLIIMIISGAVFVVGGFILQYNIYQMTQIDAKARGLKHPKLLGVLNISGNNGNAFLLAYLIGRKKYPIQNISSKDLAELESYKKKSLLALAINLMASLVFVIAFIYYKGMTF</sequence>
<evidence type="ECO:0000313" key="3">
    <source>
        <dbReference type="Proteomes" id="UP000029579"/>
    </source>
</evidence>
<dbReference type="Proteomes" id="UP000029579">
    <property type="component" value="Unassembled WGS sequence"/>
</dbReference>
<feature type="transmembrane region" description="Helical" evidence="1">
    <location>
        <begin position="90"/>
        <end position="110"/>
    </location>
</feature>
<dbReference type="EMBL" id="JRMW01000032">
    <property type="protein sequence ID" value="KGF04299.1"/>
    <property type="molecule type" value="Genomic_DNA"/>
</dbReference>
<accession>A0A095Z798</accession>
<reference evidence="2 3" key="1">
    <citation type="submission" date="2014-07" db="EMBL/GenBank/DDBJ databases">
        <authorList>
            <person name="McCorrison J."/>
            <person name="Sanka R."/>
            <person name="Torralba M."/>
            <person name="Gillis M."/>
            <person name="Haft D.H."/>
            <person name="Methe B."/>
            <person name="Sutton G."/>
            <person name="Nelson K.E."/>
        </authorList>
    </citation>
    <scope>NUCLEOTIDE SEQUENCE [LARGE SCALE GENOMIC DNA]</scope>
    <source>
        <strain evidence="2 3">S7-1-13</strain>
    </source>
</reference>
<feature type="transmembrane region" description="Helical" evidence="1">
    <location>
        <begin position="6"/>
        <end position="27"/>
    </location>
</feature>
<comment type="caution">
    <text evidence="2">The sequence shown here is derived from an EMBL/GenBank/DDBJ whole genome shotgun (WGS) entry which is preliminary data.</text>
</comment>
<dbReference type="OrthoDB" id="2237189at2"/>
<dbReference type="eggNOG" id="ENOG5032TGR">
    <property type="taxonomic scope" value="Bacteria"/>
</dbReference>
<protein>
    <submittedName>
        <fullName evidence="2">Uncharacterized protein</fullName>
    </submittedName>
</protein>
<gene>
    <name evidence="2" type="ORF">HMPREF1630_04615</name>
</gene>
<dbReference type="RefSeq" id="WP_037327461.1">
    <property type="nucleotide sequence ID" value="NZ_JRMW01000032.1"/>
</dbReference>
<evidence type="ECO:0000256" key="1">
    <source>
        <dbReference type="SAM" id="Phobius"/>
    </source>
</evidence>
<name>A0A095Z798_9FIRM</name>